<comment type="similarity">
    <text evidence="1">Belongs to the zeta toxin family.</text>
</comment>
<protein>
    <recommendedName>
        <fullName evidence="6">UDP-N-acetylglucosamine kinase</fullName>
        <ecNumber evidence="2">2.7.1.176</ecNumber>
    </recommendedName>
    <alternativeName>
        <fullName evidence="6">UDP-N-acetylglucosamine kinase</fullName>
    </alternativeName>
</protein>
<evidence type="ECO:0000256" key="5">
    <source>
        <dbReference type="ARBA" id="ARBA00022840"/>
    </source>
</evidence>
<dbReference type="GO" id="GO:0016301">
    <property type="term" value="F:kinase activity"/>
    <property type="evidence" value="ECO:0007669"/>
    <property type="project" value="InterPro"/>
</dbReference>
<evidence type="ECO:0000256" key="7">
    <source>
        <dbReference type="ARBA" id="ARBA00048178"/>
    </source>
</evidence>
<feature type="domain" description="Zeta toxin" evidence="8">
    <location>
        <begin position="24"/>
        <end position="190"/>
    </location>
</feature>
<keyword evidence="3" id="KW-1277">Toxin-antitoxin system</keyword>
<dbReference type="STRING" id="1121105.GCA_000421665_01102"/>
<evidence type="ECO:0000256" key="2">
    <source>
        <dbReference type="ARBA" id="ARBA00011963"/>
    </source>
</evidence>
<keyword evidence="5" id="KW-0067">ATP-binding</keyword>
<dbReference type="Gene3D" id="3.40.50.300">
    <property type="entry name" value="P-loop containing nucleotide triphosphate hydrolases"/>
    <property type="match status" value="1"/>
</dbReference>
<proteinExistence type="inferred from homology"/>
<evidence type="ECO:0000259" key="8">
    <source>
        <dbReference type="Pfam" id="PF06414"/>
    </source>
</evidence>
<gene>
    <name evidence="9" type="ORF">DIW15_03595</name>
</gene>
<evidence type="ECO:0000256" key="6">
    <source>
        <dbReference type="ARBA" id="ARBA00032897"/>
    </source>
</evidence>
<dbReference type="EC" id="2.7.1.176" evidence="2"/>
<evidence type="ECO:0000313" key="9">
    <source>
        <dbReference type="EMBL" id="HCS93778.1"/>
    </source>
</evidence>
<reference evidence="9 10" key="1">
    <citation type="journal article" date="2018" name="Nat. Biotechnol.">
        <title>A standardized bacterial taxonomy based on genome phylogeny substantially revises the tree of life.</title>
        <authorList>
            <person name="Parks D.H."/>
            <person name="Chuvochina M."/>
            <person name="Waite D.W."/>
            <person name="Rinke C."/>
            <person name="Skarshewski A."/>
            <person name="Chaumeil P.A."/>
            <person name="Hugenholtz P."/>
        </authorList>
    </citation>
    <scope>NUCLEOTIDE SEQUENCE [LARGE SCALE GENOMIC DNA]</scope>
    <source>
        <strain evidence="9">UBA11306</strain>
    </source>
</reference>
<dbReference type="Proteomes" id="UP000262195">
    <property type="component" value="Unassembled WGS sequence"/>
</dbReference>
<dbReference type="InterPro" id="IPR027417">
    <property type="entry name" value="P-loop_NTPase"/>
</dbReference>
<accession>A0A3D4S5A9</accession>
<dbReference type="EMBL" id="DQHO01000023">
    <property type="protein sequence ID" value="HCS93778.1"/>
    <property type="molecule type" value="Genomic_DNA"/>
</dbReference>
<dbReference type="InterPro" id="IPR010488">
    <property type="entry name" value="Zeta_toxin_domain"/>
</dbReference>
<evidence type="ECO:0000313" key="10">
    <source>
        <dbReference type="Proteomes" id="UP000262195"/>
    </source>
</evidence>
<comment type="catalytic activity">
    <reaction evidence="7">
        <text>UDP-N-acetyl-alpha-D-glucosamine + ATP = UDP-N-acetyl-alpha-D-glucosamine 3'-phosphate + ADP + H(+)</text>
        <dbReference type="Rhea" id="RHEA:32671"/>
        <dbReference type="ChEBI" id="CHEBI:15378"/>
        <dbReference type="ChEBI" id="CHEBI:30616"/>
        <dbReference type="ChEBI" id="CHEBI:57705"/>
        <dbReference type="ChEBI" id="CHEBI:64353"/>
        <dbReference type="ChEBI" id="CHEBI:456216"/>
        <dbReference type="EC" id="2.7.1.176"/>
    </reaction>
</comment>
<dbReference type="AlphaFoldDB" id="A0A3D4S5A9"/>
<keyword evidence="4" id="KW-0547">Nucleotide-binding</keyword>
<organism evidence="9 10">
    <name type="scientific">Bavariicoccus seileri</name>
    <dbReference type="NCBI Taxonomy" id="549685"/>
    <lineage>
        <taxon>Bacteria</taxon>
        <taxon>Bacillati</taxon>
        <taxon>Bacillota</taxon>
        <taxon>Bacilli</taxon>
        <taxon>Lactobacillales</taxon>
        <taxon>Enterococcaceae</taxon>
        <taxon>Bavariicoccus</taxon>
    </lineage>
</organism>
<dbReference type="GO" id="GO:0005524">
    <property type="term" value="F:ATP binding"/>
    <property type="evidence" value="ECO:0007669"/>
    <property type="project" value="UniProtKB-KW"/>
</dbReference>
<dbReference type="SUPFAM" id="SSF52540">
    <property type="entry name" value="P-loop containing nucleoside triphosphate hydrolases"/>
    <property type="match status" value="1"/>
</dbReference>
<name>A0A3D4S5A9_9ENTE</name>
<evidence type="ECO:0000256" key="1">
    <source>
        <dbReference type="ARBA" id="ARBA00009104"/>
    </source>
</evidence>
<evidence type="ECO:0000256" key="4">
    <source>
        <dbReference type="ARBA" id="ARBA00022741"/>
    </source>
</evidence>
<sequence>MTEDYSLQYAKENKKVLVSSIVDGKEKEEEKTAIFMAGSPGAGKTEAAQTLTALNNNLCVIDVDKFRVLFPGYVGNNSDEFQRGSALLVDAALDLVLKKGYSFILDGTFATSKVNQNIERALKKNYNVLVYYVYQDPFIAWDFTKKREEVEGRFVPKERFINAFFQSRKNLMQVKKQFQEKVTINILVKDFQNTISDFLMDIDNVELALPISYTKERLEEELHD</sequence>
<comment type="caution">
    <text evidence="9">The sequence shown here is derived from an EMBL/GenBank/DDBJ whole genome shotgun (WGS) entry which is preliminary data.</text>
</comment>
<dbReference type="Pfam" id="PF06414">
    <property type="entry name" value="Zeta_toxin"/>
    <property type="match status" value="1"/>
</dbReference>
<evidence type="ECO:0000256" key="3">
    <source>
        <dbReference type="ARBA" id="ARBA00022649"/>
    </source>
</evidence>